<name>A0A2C6XX67_9PROT</name>
<dbReference type="SUPFAM" id="SSF55073">
    <property type="entry name" value="Nucleotide cyclase"/>
    <property type="match status" value="1"/>
</dbReference>
<dbReference type="GO" id="GO:0005886">
    <property type="term" value="C:plasma membrane"/>
    <property type="evidence" value="ECO:0007669"/>
    <property type="project" value="UniProtKB-SubCell"/>
</dbReference>
<dbReference type="Pfam" id="PF12860">
    <property type="entry name" value="PAS_7"/>
    <property type="match status" value="1"/>
</dbReference>
<dbReference type="OrthoDB" id="9793210at2"/>
<evidence type="ECO:0000256" key="1">
    <source>
        <dbReference type="ARBA" id="ARBA00004651"/>
    </source>
</evidence>
<keyword evidence="4 6" id="KW-1133">Transmembrane helix</keyword>
<comment type="caution">
    <text evidence="9">The sequence shown here is derived from an EMBL/GenBank/DDBJ whole genome shotgun (WGS) entry which is preliminary data.</text>
</comment>
<evidence type="ECO:0000259" key="7">
    <source>
        <dbReference type="PROSITE" id="PS50883"/>
    </source>
</evidence>
<dbReference type="PROSITE" id="PS50887">
    <property type="entry name" value="GGDEF"/>
    <property type="match status" value="1"/>
</dbReference>
<organism evidence="9 10">
    <name type="scientific">Teichococcus rhizosphaerae</name>
    <dbReference type="NCBI Taxonomy" id="1335062"/>
    <lineage>
        <taxon>Bacteria</taxon>
        <taxon>Pseudomonadati</taxon>
        <taxon>Pseudomonadota</taxon>
        <taxon>Alphaproteobacteria</taxon>
        <taxon>Acetobacterales</taxon>
        <taxon>Roseomonadaceae</taxon>
        <taxon>Roseomonas</taxon>
    </lineage>
</organism>
<dbReference type="AlphaFoldDB" id="A0A2C6XX67"/>
<evidence type="ECO:0000256" key="3">
    <source>
        <dbReference type="ARBA" id="ARBA00022692"/>
    </source>
</evidence>
<feature type="domain" description="GGDEF" evidence="8">
    <location>
        <begin position="395"/>
        <end position="528"/>
    </location>
</feature>
<dbReference type="InterPro" id="IPR000160">
    <property type="entry name" value="GGDEF_dom"/>
</dbReference>
<dbReference type="InterPro" id="IPR035919">
    <property type="entry name" value="EAL_sf"/>
</dbReference>
<dbReference type="InterPro" id="IPR052155">
    <property type="entry name" value="Biofilm_reg_signaling"/>
</dbReference>
<dbReference type="SMART" id="SM00052">
    <property type="entry name" value="EAL"/>
    <property type="match status" value="1"/>
</dbReference>
<keyword evidence="2" id="KW-1003">Cell membrane</keyword>
<proteinExistence type="predicted"/>
<dbReference type="CDD" id="cd01948">
    <property type="entry name" value="EAL"/>
    <property type="match status" value="1"/>
</dbReference>
<dbReference type="PANTHER" id="PTHR44757">
    <property type="entry name" value="DIGUANYLATE CYCLASE DGCP"/>
    <property type="match status" value="1"/>
</dbReference>
<dbReference type="NCBIfam" id="TIGR00254">
    <property type="entry name" value="GGDEF"/>
    <property type="match status" value="1"/>
</dbReference>
<dbReference type="InterPro" id="IPR043128">
    <property type="entry name" value="Rev_trsase/Diguanyl_cyclase"/>
</dbReference>
<dbReference type="EMBL" id="PDNU01000066">
    <property type="protein sequence ID" value="PHK93132.1"/>
    <property type="molecule type" value="Genomic_DNA"/>
</dbReference>
<evidence type="ECO:0000313" key="9">
    <source>
        <dbReference type="EMBL" id="PHK93132.1"/>
    </source>
</evidence>
<dbReference type="Gene3D" id="3.30.70.270">
    <property type="match status" value="1"/>
</dbReference>
<dbReference type="Proteomes" id="UP000223527">
    <property type="component" value="Unassembled WGS sequence"/>
</dbReference>
<accession>A0A2C6XX67</accession>
<evidence type="ECO:0000256" key="5">
    <source>
        <dbReference type="ARBA" id="ARBA00023136"/>
    </source>
</evidence>
<feature type="transmembrane region" description="Helical" evidence="6">
    <location>
        <begin position="27"/>
        <end position="48"/>
    </location>
</feature>
<dbReference type="InterPro" id="IPR029787">
    <property type="entry name" value="Nucleotide_cyclase"/>
</dbReference>
<dbReference type="SUPFAM" id="SSF141868">
    <property type="entry name" value="EAL domain-like"/>
    <property type="match status" value="1"/>
</dbReference>
<keyword evidence="3 6" id="KW-0812">Transmembrane</keyword>
<dbReference type="InterPro" id="IPR001633">
    <property type="entry name" value="EAL_dom"/>
</dbReference>
<evidence type="ECO:0000259" key="8">
    <source>
        <dbReference type="PROSITE" id="PS50887"/>
    </source>
</evidence>
<evidence type="ECO:0000256" key="4">
    <source>
        <dbReference type="ARBA" id="ARBA00022989"/>
    </source>
</evidence>
<dbReference type="CDD" id="cd01949">
    <property type="entry name" value="GGDEF"/>
    <property type="match status" value="1"/>
</dbReference>
<keyword evidence="5 6" id="KW-0472">Membrane</keyword>
<evidence type="ECO:0000256" key="2">
    <source>
        <dbReference type="ARBA" id="ARBA00022475"/>
    </source>
</evidence>
<feature type="transmembrane region" description="Helical" evidence="6">
    <location>
        <begin position="203"/>
        <end position="225"/>
    </location>
</feature>
<dbReference type="InterPro" id="IPR033463">
    <property type="entry name" value="sCache_3"/>
</dbReference>
<protein>
    <submittedName>
        <fullName evidence="9">Diguanylate cyclase</fullName>
    </submittedName>
</protein>
<reference evidence="9 10" key="1">
    <citation type="submission" date="2017-10" db="EMBL/GenBank/DDBJ databases">
        <authorList>
            <person name="Banno H."/>
            <person name="Chua N.-H."/>
        </authorList>
    </citation>
    <scope>NUCLEOTIDE SEQUENCE [LARGE SCALE GENOMIC DNA]</scope>
    <source>
        <strain evidence="9 10">YW11</strain>
    </source>
</reference>
<evidence type="ECO:0000256" key="6">
    <source>
        <dbReference type="SAM" id="Phobius"/>
    </source>
</evidence>
<dbReference type="PROSITE" id="PS50883">
    <property type="entry name" value="EAL"/>
    <property type="match status" value="1"/>
</dbReference>
<dbReference type="Pfam" id="PF17202">
    <property type="entry name" value="sCache_3_3"/>
    <property type="match status" value="1"/>
</dbReference>
<dbReference type="PANTHER" id="PTHR44757:SF2">
    <property type="entry name" value="BIOFILM ARCHITECTURE MAINTENANCE PROTEIN MBAA"/>
    <property type="match status" value="1"/>
</dbReference>
<dbReference type="SMART" id="SM00267">
    <property type="entry name" value="GGDEF"/>
    <property type="match status" value="1"/>
</dbReference>
<comment type="subcellular location">
    <subcellularLocation>
        <location evidence="1">Cell membrane</location>
        <topology evidence="1">Multi-pass membrane protein</topology>
    </subcellularLocation>
</comment>
<dbReference type="Pfam" id="PF00563">
    <property type="entry name" value="EAL"/>
    <property type="match status" value="1"/>
</dbReference>
<dbReference type="Pfam" id="PF00990">
    <property type="entry name" value="GGDEF"/>
    <property type="match status" value="1"/>
</dbReference>
<feature type="domain" description="EAL" evidence="7">
    <location>
        <begin position="537"/>
        <end position="786"/>
    </location>
</feature>
<sequence>MPAVLATQESPAPPEDPAARRLHRLRLAARFLFMLCLLLVAATLAILWNASGRMRADAEERAFQTLEAGARAAEASLRMAGAAPRIAGGALHVGFVPVARNAALVDELRRTLGAEATIYDRGLALVSSATDAAGQRLAGAEMPRGAASHAIYVERRPSRQVEWPGGEETYVLYSPLLDEGGMAVGALRLALGRSEAMREADRLRLLVVLLSGGVLLAVSGLFLLFGCGAGMALARTTHDLRRTAGHLDLALGAMPNGLCIFGRGDEMVLASGHYERLLGLPPGSLRPGMSRQAVLRQMLPGEALRAAQATILDPAPGSGAEGQPAVLEYAWKGRVLLLRHAATPQGGWIFSYEDVTEQRAAARLREQQAGRDALTGLADRAELRQRLEKACAAGGRPSLLMLNLSDFGSYNEAYGPAQGDGLLCQVAARLSASLPPGALLARLGADEFAVLHQEGEGSTARQSAELAQELGAALRDSFTVEGREVHLGTRIGIARAAGGQGAEALLRQAALALGRARSSGEAFAFHEEGMEERAVRRRVLQEDLRRAVAQGEFEMHYQPLVHLRSGGVTGFEALMRWRHPARGLVPPAEFIAAGEESGLIVAMGAWALARSCAEAARWPRLKVAVNLSAAQFRDHEIVRHVRQALSASGLSPELLELEITESVMAMDTKHVRDLLYELRALGVRVVLDDFGTGYSGLSYLLDFPFDKIKIDRSFVRGIGERPECDAVIRAVLGITRDLRMVSLGEGVETATQLARLRECGVQEAQGYLFSPPVPLAQVRGLVARLGLHQAVAEAPRTLSASRQAGA</sequence>
<keyword evidence="10" id="KW-1185">Reference proteome</keyword>
<gene>
    <name evidence="9" type="ORF">CR162_20285</name>
</gene>
<dbReference type="Gene3D" id="3.20.20.450">
    <property type="entry name" value="EAL domain"/>
    <property type="match status" value="1"/>
</dbReference>
<evidence type="ECO:0000313" key="10">
    <source>
        <dbReference type="Proteomes" id="UP000223527"/>
    </source>
</evidence>